<sequence>MLPSKVCSLLGWLLPACLCPPTSAAGTYGQTLILQIPIKVSATIPSAPAWTCLMNTYKKSPGVLGISYAPESGDKHTIDLFVDVDNSSAGKEVEKIITSSDAVKSLRHIQDGTIRQYIVPFDQPQPLRTLNTAGDTELAIFYLLPGASPQNLTDFESAFGTLKSAVESASGELYATSGWHQGKAVNPTIRVDVSAYVALVGWDSLATHQTFQTTDAFVGAITHLVPFLSGNFDSDAKLIKVL</sequence>
<feature type="chain" id="PRO_5020773782" description="ABM domain-containing protein" evidence="1">
    <location>
        <begin position="25"/>
        <end position="242"/>
    </location>
</feature>
<reference evidence="2 3" key="1">
    <citation type="submission" date="2019-03" db="EMBL/GenBank/DDBJ databases">
        <title>The genome sequence of a newly discovered highly antifungal drug resistant Aspergillus species, Aspergillus tanneri NIH 1004.</title>
        <authorList>
            <person name="Mounaud S."/>
            <person name="Singh I."/>
            <person name="Joardar V."/>
            <person name="Pakala S."/>
            <person name="Pakala S."/>
            <person name="Venepally P."/>
            <person name="Hoover J."/>
            <person name="Nierman W."/>
            <person name="Chung J."/>
            <person name="Losada L."/>
        </authorList>
    </citation>
    <scope>NUCLEOTIDE SEQUENCE [LARGE SCALE GENOMIC DNA]</scope>
    <source>
        <strain evidence="2 3">NIH1004</strain>
    </source>
</reference>
<protein>
    <recommendedName>
        <fullName evidence="4">ABM domain-containing protein</fullName>
    </recommendedName>
</protein>
<name>A0A4S3JUB0_9EURO</name>
<accession>A0A4S3JUB0</accession>
<proteinExistence type="predicted"/>
<keyword evidence="1" id="KW-0732">Signal</keyword>
<dbReference type="Proteomes" id="UP000308092">
    <property type="component" value="Unassembled WGS sequence"/>
</dbReference>
<evidence type="ECO:0008006" key="4">
    <source>
        <dbReference type="Google" id="ProtNLM"/>
    </source>
</evidence>
<evidence type="ECO:0000313" key="3">
    <source>
        <dbReference type="Proteomes" id="UP000308092"/>
    </source>
</evidence>
<organism evidence="2 3">
    <name type="scientific">Aspergillus tanneri</name>
    <dbReference type="NCBI Taxonomy" id="1220188"/>
    <lineage>
        <taxon>Eukaryota</taxon>
        <taxon>Fungi</taxon>
        <taxon>Dikarya</taxon>
        <taxon>Ascomycota</taxon>
        <taxon>Pezizomycotina</taxon>
        <taxon>Eurotiomycetes</taxon>
        <taxon>Eurotiomycetidae</taxon>
        <taxon>Eurotiales</taxon>
        <taxon>Aspergillaceae</taxon>
        <taxon>Aspergillus</taxon>
        <taxon>Aspergillus subgen. Circumdati</taxon>
    </lineage>
</organism>
<evidence type="ECO:0000256" key="1">
    <source>
        <dbReference type="SAM" id="SignalP"/>
    </source>
</evidence>
<gene>
    <name evidence="2" type="ORF">EYZ11_001659</name>
</gene>
<comment type="caution">
    <text evidence="2">The sequence shown here is derived from an EMBL/GenBank/DDBJ whole genome shotgun (WGS) entry which is preliminary data.</text>
</comment>
<dbReference type="Gene3D" id="3.30.70.100">
    <property type="match status" value="1"/>
</dbReference>
<keyword evidence="3" id="KW-1185">Reference proteome</keyword>
<dbReference type="VEuPathDB" id="FungiDB:EYZ11_001659"/>
<dbReference type="EMBL" id="SOSA01000032">
    <property type="protein sequence ID" value="THC98881.1"/>
    <property type="molecule type" value="Genomic_DNA"/>
</dbReference>
<dbReference type="AlphaFoldDB" id="A0A4S3JUB0"/>
<evidence type="ECO:0000313" key="2">
    <source>
        <dbReference type="EMBL" id="THC98881.1"/>
    </source>
</evidence>
<feature type="signal peptide" evidence="1">
    <location>
        <begin position="1"/>
        <end position="24"/>
    </location>
</feature>